<evidence type="ECO:0000256" key="10">
    <source>
        <dbReference type="ARBA" id="ARBA00023157"/>
    </source>
</evidence>
<dbReference type="AlphaFoldDB" id="A0AA39U512"/>
<reference evidence="16" key="1">
    <citation type="submission" date="2023-06" db="EMBL/GenBank/DDBJ databases">
        <title>Genome-scale phylogeny and comparative genomics of the fungal order Sordariales.</title>
        <authorList>
            <consortium name="Lawrence Berkeley National Laboratory"/>
            <person name="Hensen N."/>
            <person name="Bonometti L."/>
            <person name="Westerberg I."/>
            <person name="Brannstrom I.O."/>
            <person name="Guillou S."/>
            <person name="Cros-Aarteil S."/>
            <person name="Calhoun S."/>
            <person name="Haridas S."/>
            <person name="Kuo A."/>
            <person name="Mondo S."/>
            <person name="Pangilinan J."/>
            <person name="Riley R."/>
            <person name="Labutti K."/>
            <person name="Andreopoulos B."/>
            <person name="Lipzen A."/>
            <person name="Chen C."/>
            <person name="Yanf M."/>
            <person name="Daum C."/>
            <person name="Ng V."/>
            <person name="Clum A."/>
            <person name="Steindorff A."/>
            <person name="Ohm R."/>
            <person name="Martin F."/>
            <person name="Silar P."/>
            <person name="Natvig D."/>
            <person name="Lalanne C."/>
            <person name="Gautier V."/>
            <person name="Ament-Velasquez S.L."/>
            <person name="Kruys A."/>
            <person name="Hutchinson M.I."/>
            <person name="Powell A.J."/>
            <person name="Barry K."/>
            <person name="Miller A.N."/>
            <person name="Grigoriev I.V."/>
            <person name="Debuchy R."/>
            <person name="Gladieux P."/>
            <person name="Thoren M.H."/>
            <person name="Johannesson H."/>
        </authorList>
    </citation>
    <scope>NUCLEOTIDE SEQUENCE</scope>
    <source>
        <strain evidence="16">CBS 606.72</strain>
    </source>
</reference>
<comment type="function">
    <text evidence="12">Extracellular aminopeptidase that allows assimilation of proteinaceous substrates.</text>
</comment>
<evidence type="ECO:0000256" key="6">
    <source>
        <dbReference type="ARBA" id="ARBA00022729"/>
    </source>
</evidence>
<dbReference type="SUPFAM" id="SSF53187">
    <property type="entry name" value="Zn-dependent exopeptidases"/>
    <property type="match status" value="1"/>
</dbReference>
<evidence type="ECO:0000256" key="7">
    <source>
        <dbReference type="ARBA" id="ARBA00022801"/>
    </source>
</evidence>
<gene>
    <name evidence="16" type="ORF">B0T14DRAFT_338337</name>
</gene>
<name>A0AA39U512_9PEZI</name>
<evidence type="ECO:0000259" key="15">
    <source>
        <dbReference type="Pfam" id="PF04389"/>
    </source>
</evidence>
<keyword evidence="4 14" id="KW-0645">Protease</keyword>
<evidence type="ECO:0000256" key="13">
    <source>
        <dbReference type="ARBA" id="ARBA00043962"/>
    </source>
</evidence>
<keyword evidence="9" id="KW-0865">Zymogen</keyword>
<comment type="caution">
    <text evidence="16">The sequence shown here is derived from an EMBL/GenBank/DDBJ whole genome shotgun (WGS) entry which is preliminary data.</text>
</comment>
<evidence type="ECO:0000256" key="5">
    <source>
        <dbReference type="ARBA" id="ARBA00022723"/>
    </source>
</evidence>
<keyword evidence="10" id="KW-1015">Disulfide bond</keyword>
<evidence type="ECO:0000256" key="2">
    <source>
        <dbReference type="ARBA" id="ARBA00011245"/>
    </source>
</evidence>
<protein>
    <recommendedName>
        <fullName evidence="14">Peptide hydrolase</fullName>
        <ecNumber evidence="14">3.4.-.-</ecNumber>
    </recommendedName>
</protein>
<evidence type="ECO:0000256" key="4">
    <source>
        <dbReference type="ARBA" id="ARBA00022670"/>
    </source>
</evidence>
<dbReference type="PANTHER" id="PTHR12147">
    <property type="entry name" value="METALLOPEPTIDASE M28 FAMILY MEMBER"/>
    <property type="match status" value="1"/>
</dbReference>
<keyword evidence="5 14" id="KW-0479">Metal-binding</keyword>
<dbReference type="GO" id="GO:0006508">
    <property type="term" value="P:proteolysis"/>
    <property type="evidence" value="ECO:0007669"/>
    <property type="project" value="UniProtKB-KW"/>
</dbReference>
<organism evidence="16 17">
    <name type="scientific">Immersiella caudata</name>
    <dbReference type="NCBI Taxonomy" id="314043"/>
    <lineage>
        <taxon>Eukaryota</taxon>
        <taxon>Fungi</taxon>
        <taxon>Dikarya</taxon>
        <taxon>Ascomycota</taxon>
        <taxon>Pezizomycotina</taxon>
        <taxon>Sordariomycetes</taxon>
        <taxon>Sordariomycetidae</taxon>
        <taxon>Sordariales</taxon>
        <taxon>Lasiosphaeriaceae</taxon>
        <taxon>Immersiella</taxon>
    </lineage>
</organism>
<accession>A0AA39U512</accession>
<feature type="chain" id="PRO_5041489877" description="Peptide hydrolase" evidence="14">
    <location>
        <begin position="20"/>
        <end position="366"/>
    </location>
</feature>
<dbReference type="PANTHER" id="PTHR12147:SF56">
    <property type="entry name" value="AMINOPEPTIDASE YDR415C-RELATED"/>
    <property type="match status" value="1"/>
</dbReference>
<dbReference type="InterPro" id="IPR045175">
    <property type="entry name" value="M28_fam"/>
</dbReference>
<dbReference type="InterPro" id="IPR007484">
    <property type="entry name" value="Peptidase_M28"/>
</dbReference>
<evidence type="ECO:0000256" key="1">
    <source>
        <dbReference type="ARBA" id="ARBA00001947"/>
    </source>
</evidence>
<dbReference type="Gene3D" id="3.40.630.10">
    <property type="entry name" value="Zn peptidases"/>
    <property type="match status" value="1"/>
</dbReference>
<evidence type="ECO:0000256" key="3">
    <source>
        <dbReference type="ARBA" id="ARBA00022438"/>
    </source>
</evidence>
<evidence type="ECO:0000256" key="12">
    <source>
        <dbReference type="ARBA" id="ARBA00043843"/>
    </source>
</evidence>
<keyword evidence="6 14" id="KW-0732">Signal</keyword>
<comment type="subunit">
    <text evidence="2">Monomer.</text>
</comment>
<keyword evidence="8 14" id="KW-0862">Zinc</keyword>
<dbReference type="GO" id="GO:0046872">
    <property type="term" value="F:metal ion binding"/>
    <property type="evidence" value="ECO:0007669"/>
    <property type="project" value="UniProtKB-KW"/>
</dbReference>
<comment type="similarity">
    <text evidence="13">Belongs to the peptidase M28 family. M28E subfamily.</text>
</comment>
<keyword evidence="3" id="KW-0031">Aminopeptidase</keyword>
<evidence type="ECO:0000256" key="11">
    <source>
        <dbReference type="ARBA" id="ARBA00023180"/>
    </source>
</evidence>
<sequence length="366" mass="38730">MQLPTILALAASSASLAAAVDVDTTGLRLIKTSPEDLGIWVTEEEKLVMAFEHKHFVDITDITDPAVLAILSTPDSEEVSLAARAVTYPTSATKQSTANPLINQVSNTQPQSWLTTLTNFHNRYYRGVNGTAASTWLFNTVSQVAAANPAITVSRFTHSFNQPSIIVKIPGTTSDLVIVGAHYDSTGGSATARAPGADDNGSGVVCILEALRVLANARYAPKNTLEFHFYGGEEGGLLGSAGVFSNYKSTGKNVLAFVNQDMTGYSPGGRITVYTDYVDSSLTAYARVVATAYTGTTSSSSCGYACSDHGSARSNGFPAAYIADEPIGTSSPYIHTSNDALSTIQWPAILRHSKFTVAFLIEASFV</sequence>
<keyword evidence="7 14" id="KW-0378">Hydrolase</keyword>
<dbReference type="EMBL" id="JAULSU010000007">
    <property type="protein sequence ID" value="KAK0611915.1"/>
    <property type="molecule type" value="Genomic_DNA"/>
</dbReference>
<evidence type="ECO:0000313" key="16">
    <source>
        <dbReference type="EMBL" id="KAK0611915.1"/>
    </source>
</evidence>
<dbReference type="Proteomes" id="UP001175000">
    <property type="component" value="Unassembled WGS sequence"/>
</dbReference>
<comment type="cofactor">
    <cofactor evidence="1">
        <name>Zn(2+)</name>
        <dbReference type="ChEBI" id="CHEBI:29105"/>
    </cofactor>
</comment>
<evidence type="ECO:0000256" key="9">
    <source>
        <dbReference type="ARBA" id="ARBA00023145"/>
    </source>
</evidence>
<dbReference type="EC" id="3.4.-.-" evidence="14"/>
<evidence type="ECO:0000313" key="17">
    <source>
        <dbReference type="Proteomes" id="UP001175000"/>
    </source>
</evidence>
<dbReference type="GO" id="GO:0008235">
    <property type="term" value="F:metalloexopeptidase activity"/>
    <property type="evidence" value="ECO:0007669"/>
    <property type="project" value="InterPro"/>
</dbReference>
<evidence type="ECO:0000256" key="14">
    <source>
        <dbReference type="RuleBase" id="RU361240"/>
    </source>
</evidence>
<keyword evidence="11" id="KW-0325">Glycoprotein</keyword>
<dbReference type="GO" id="GO:0004177">
    <property type="term" value="F:aminopeptidase activity"/>
    <property type="evidence" value="ECO:0007669"/>
    <property type="project" value="UniProtKB-KW"/>
</dbReference>
<dbReference type="Pfam" id="PF04389">
    <property type="entry name" value="Peptidase_M28"/>
    <property type="match status" value="1"/>
</dbReference>
<keyword evidence="17" id="KW-1185">Reference proteome</keyword>
<evidence type="ECO:0000256" key="8">
    <source>
        <dbReference type="ARBA" id="ARBA00022833"/>
    </source>
</evidence>
<feature type="domain" description="Peptidase M28" evidence="15">
    <location>
        <begin position="165"/>
        <end position="358"/>
    </location>
</feature>
<proteinExistence type="inferred from homology"/>
<feature type="signal peptide" evidence="14">
    <location>
        <begin position="1"/>
        <end position="19"/>
    </location>
</feature>